<dbReference type="InterPro" id="IPR009044">
    <property type="entry name" value="ssDNA-bd_transcriptional_reg"/>
</dbReference>
<dbReference type="EMBL" id="MWDB01000026">
    <property type="protein sequence ID" value="OQB40993.1"/>
    <property type="molecule type" value="Genomic_DNA"/>
</dbReference>
<name>A0A1V5ZLD1_9BACT</name>
<sequence length="155" mass="18026">MFNFTFQDYKRKICALQVSCSFKADEYKSLDDLKVLFCFASPLDNETFDWNNKSIVSLSLNEVLTISYYFRHPNELYSLKNNCANFYHPYKGKNKNLILSASTDNNPCYLNLAIQEEGVFKKISYREGVDAEVFINKIELLIQSAIVYHSLNKNN</sequence>
<dbReference type="AlphaFoldDB" id="A0A1V5ZLD1"/>
<accession>A0A1V5ZLD1</accession>
<dbReference type="Gene3D" id="2.30.31.10">
    <property type="entry name" value="Transcriptional Coactivator Pc4, Chain A"/>
    <property type="match status" value="1"/>
</dbReference>
<dbReference type="GO" id="GO:0006952">
    <property type="term" value="P:defense response"/>
    <property type="evidence" value="ECO:0007669"/>
    <property type="project" value="InterPro"/>
</dbReference>
<dbReference type="GO" id="GO:0006355">
    <property type="term" value="P:regulation of DNA-templated transcription"/>
    <property type="evidence" value="ECO:0007669"/>
    <property type="project" value="InterPro"/>
</dbReference>
<reference evidence="2" key="1">
    <citation type="submission" date="2017-02" db="EMBL/GenBank/DDBJ databases">
        <title>Delving into the versatile metabolic prowess of the omnipresent phylum Bacteroidetes.</title>
        <authorList>
            <person name="Nobu M.K."/>
            <person name="Mei R."/>
            <person name="Narihiro T."/>
            <person name="Kuroda K."/>
            <person name="Liu W.-T."/>
        </authorList>
    </citation>
    <scope>NUCLEOTIDE SEQUENCE</scope>
    <source>
        <strain evidence="2">ADurb.Bin160</strain>
    </source>
</reference>
<organism evidence="2">
    <name type="scientific">candidate division CPR1 bacterium ADurb.Bin160</name>
    <dbReference type="NCBI Taxonomy" id="1852826"/>
    <lineage>
        <taxon>Bacteria</taxon>
        <taxon>candidate division CPR1</taxon>
    </lineage>
</organism>
<gene>
    <name evidence="2" type="ORF">BWY04_01088</name>
</gene>
<dbReference type="Pfam" id="PF08536">
    <property type="entry name" value="Whirly"/>
    <property type="match status" value="1"/>
</dbReference>
<dbReference type="InterPro" id="IPR013742">
    <property type="entry name" value="Whirly"/>
</dbReference>
<proteinExistence type="predicted"/>
<keyword evidence="1" id="KW-0809">Transit peptide</keyword>
<protein>
    <submittedName>
        <fullName evidence="2">Uncharacterized protein</fullName>
    </submittedName>
</protein>
<comment type="caution">
    <text evidence="2">The sequence shown here is derived from an EMBL/GenBank/DDBJ whole genome shotgun (WGS) entry which is preliminary data.</text>
</comment>
<evidence type="ECO:0000256" key="1">
    <source>
        <dbReference type="ARBA" id="ARBA00022946"/>
    </source>
</evidence>
<dbReference type="GO" id="GO:0003697">
    <property type="term" value="F:single-stranded DNA binding"/>
    <property type="evidence" value="ECO:0007669"/>
    <property type="project" value="InterPro"/>
</dbReference>
<dbReference type="Proteomes" id="UP000485621">
    <property type="component" value="Unassembled WGS sequence"/>
</dbReference>
<evidence type="ECO:0000313" key="2">
    <source>
        <dbReference type="EMBL" id="OQB40993.1"/>
    </source>
</evidence>